<dbReference type="CDD" id="cd00060">
    <property type="entry name" value="FHA"/>
    <property type="match status" value="1"/>
</dbReference>
<dbReference type="InterPro" id="IPR011009">
    <property type="entry name" value="Kinase-like_dom_sf"/>
</dbReference>
<evidence type="ECO:0000256" key="3">
    <source>
        <dbReference type="ARBA" id="ARBA00022679"/>
    </source>
</evidence>
<dbReference type="Gene3D" id="2.60.200.20">
    <property type="match status" value="1"/>
</dbReference>
<dbReference type="PANTHER" id="PTHR43671">
    <property type="entry name" value="SERINE/THREONINE-PROTEIN KINASE NEK"/>
    <property type="match status" value="1"/>
</dbReference>
<evidence type="ECO:0000256" key="6">
    <source>
        <dbReference type="ARBA" id="ARBA00022840"/>
    </source>
</evidence>
<dbReference type="Gene3D" id="1.10.510.10">
    <property type="entry name" value="Transferase(Phosphotransferase) domain 1"/>
    <property type="match status" value="1"/>
</dbReference>
<feature type="domain" description="FHA" evidence="8">
    <location>
        <begin position="323"/>
        <end position="375"/>
    </location>
</feature>
<dbReference type="PROSITE" id="PS50011">
    <property type="entry name" value="PROTEIN_KINASE_DOM"/>
    <property type="match status" value="1"/>
</dbReference>
<keyword evidence="5 10" id="KW-0418">Kinase</keyword>
<dbReference type="PROSITE" id="PS00107">
    <property type="entry name" value="PROTEIN_KINASE_ATP"/>
    <property type="match status" value="1"/>
</dbReference>
<dbReference type="InterPro" id="IPR000253">
    <property type="entry name" value="FHA_dom"/>
</dbReference>
<evidence type="ECO:0000259" key="9">
    <source>
        <dbReference type="PROSITE" id="PS50011"/>
    </source>
</evidence>
<dbReference type="Pfam" id="PF00498">
    <property type="entry name" value="FHA"/>
    <property type="match status" value="1"/>
</dbReference>
<dbReference type="PROSITE" id="PS00108">
    <property type="entry name" value="PROTEIN_KINASE_ST"/>
    <property type="match status" value="1"/>
</dbReference>
<dbReference type="GO" id="GO:0005524">
    <property type="term" value="F:ATP binding"/>
    <property type="evidence" value="ECO:0007669"/>
    <property type="project" value="UniProtKB-UniRule"/>
</dbReference>
<evidence type="ECO:0000259" key="8">
    <source>
        <dbReference type="PROSITE" id="PS50006"/>
    </source>
</evidence>
<evidence type="ECO:0000256" key="7">
    <source>
        <dbReference type="PROSITE-ProRule" id="PRU10141"/>
    </source>
</evidence>
<dbReference type="InterPro" id="IPR008984">
    <property type="entry name" value="SMAD_FHA_dom_sf"/>
</dbReference>
<dbReference type="EC" id="2.7.11.1" evidence="2"/>
<sequence length="406" mass="45973">MTDSLQLMPSGRIPVELGNIPELDLLELLGTGAFASVWKARDPRTHRLYALKVIQDLEPGSVLCDRVKLEAEVRIESPYIIPSVGLRQWDASTFLIVFDYYQAHSLDQWIAGALLTWEQKRLIFQQILWGVRDAHRHNIIHRDLKPSNVLVNSAHAVKIIDFGISKFYGKGMTRTGEVMGTPPYLPPEAFLQGSLLADARTDIYAIGHILYELEMGQHFWRRQGWSRLEHFFTQYLHQTPEPTEAIDLRDFRGQMYPNSREAIALMVKTQVAQRIDSVEAILTLLGLHDPDPTEIRDTKVRLGFPLLRVESGSNRDACLPINLADGETRSIGRGEIAGNDVSISRKHLFVRRYGTQYCAGDHGSTNGTLHNGRILAKGQSVWIKHGDHLKLGDVFLRVEFREDSPP</sequence>
<keyword evidence="11" id="KW-1185">Reference proteome</keyword>
<dbReference type="SMART" id="SM00220">
    <property type="entry name" value="S_TKc"/>
    <property type="match status" value="1"/>
</dbReference>
<dbReference type="AlphaFoldDB" id="A0ABD4T3E9"/>
<keyword evidence="4 7" id="KW-0547">Nucleotide-binding</keyword>
<feature type="binding site" evidence="7">
    <location>
        <position position="52"/>
    </location>
    <ligand>
        <name>ATP</name>
        <dbReference type="ChEBI" id="CHEBI:30616"/>
    </ligand>
</feature>
<organism evidence="10 11">
    <name type="scientific">Lyngbya confervoides BDU141951</name>
    <dbReference type="NCBI Taxonomy" id="1574623"/>
    <lineage>
        <taxon>Bacteria</taxon>
        <taxon>Bacillati</taxon>
        <taxon>Cyanobacteriota</taxon>
        <taxon>Cyanophyceae</taxon>
        <taxon>Oscillatoriophycideae</taxon>
        <taxon>Oscillatoriales</taxon>
        <taxon>Microcoleaceae</taxon>
        <taxon>Lyngbya</taxon>
    </lineage>
</organism>
<evidence type="ECO:0000256" key="4">
    <source>
        <dbReference type="ARBA" id="ARBA00022741"/>
    </source>
</evidence>
<dbReference type="Pfam" id="PF00069">
    <property type="entry name" value="Pkinase"/>
    <property type="match status" value="1"/>
</dbReference>
<dbReference type="Proteomes" id="UP000031561">
    <property type="component" value="Unassembled WGS sequence"/>
</dbReference>
<accession>A0ABD4T3E9</accession>
<dbReference type="SUPFAM" id="SSF49879">
    <property type="entry name" value="SMAD/FHA domain"/>
    <property type="match status" value="1"/>
</dbReference>
<reference evidence="10 11" key="1">
    <citation type="journal article" date="2015" name="Genome Announc.">
        <title>Draft Genome Sequence of Filamentous Marine Cyanobacterium Lyngbya confervoides Strain BDU141951.</title>
        <authorList>
            <person name="Chandrababunaidu M.M."/>
            <person name="Sen D."/>
            <person name="Tripathy S."/>
        </authorList>
    </citation>
    <scope>NUCLEOTIDE SEQUENCE [LARGE SCALE GENOMIC DNA]</scope>
    <source>
        <strain evidence="10 11">BDU141951</strain>
    </source>
</reference>
<feature type="domain" description="Protein kinase" evidence="9">
    <location>
        <begin position="23"/>
        <end position="285"/>
    </location>
</feature>
<dbReference type="GO" id="GO:0004674">
    <property type="term" value="F:protein serine/threonine kinase activity"/>
    <property type="evidence" value="ECO:0007669"/>
    <property type="project" value="UniProtKB-EC"/>
</dbReference>
<dbReference type="SUPFAM" id="SSF56112">
    <property type="entry name" value="Protein kinase-like (PK-like)"/>
    <property type="match status" value="1"/>
</dbReference>
<dbReference type="PROSITE" id="PS50006">
    <property type="entry name" value="FHA_DOMAIN"/>
    <property type="match status" value="1"/>
</dbReference>
<gene>
    <name evidence="10" type="ORF">QQ91_0008390</name>
</gene>
<dbReference type="PANTHER" id="PTHR43671:SF13">
    <property type="entry name" value="SERINE_THREONINE-PROTEIN KINASE NEK2"/>
    <property type="match status" value="1"/>
</dbReference>
<dbReference type="InterPro" id="IPR050660">
    <property type="entry name" value="NEK_Ser/Thr_kinase"/>
</dbReference>
<proteinExistence type="inferred from homology"/>
<dbReference type="InterPro" id="IPR008271">
    <property type="entry name" value="Ser/Thr_kinase_AS"/>
</dbReference>
<evidence type="ECO:0000256" key="1">
    <source>
        <dbReference type="ARBA" id="ARBA00010886"/>
    </source>
</evidence>
<dbReference type="InterPro" id="IPR000719">
    <property type="entry name" value="Prot_kinase_dom"/>
</dbReference>
<dbReference type="CDD" id="cd14014">
    <property type="entry name" value="STKc_PknB_like"/>
    <property type="match status" value="1"/>
</dbReference>
<comment type="similarity">
    <text evidence="1">Belongs to the protein kinase superfamily. NEK Ser/Thr protein kinase family. NIMA subfamily.</text>
</comment>
<dbReference type="InterPro" id="IPR017441">
    <property type="entry name" value="Protein_kinase_ATP_BS"/>
</dbReference>
<name>A0ABD4T3E9_9CYAN</name>
<evidence type="ECO:0000313" key="10">
    <source>
        <dbReference type="EMBL" id="MCM1982840.1"/>
    </source>
</evidence>
<evidence type="ECO:0000313" key="11">
    <source>
        <dbReference type="Proteomes" id="UP000031561"/>
    </source>
</evidence>
<evidence type="ECO:0000256" key="5">
    <source>
        <dbReference type="ARBA" id="ARBA00022777"/>
    </source>
</evidence>
<keyword evidence="6 7" id="KW-0067">ATP-binding</keyword>
<evidence type="ECO:0000256" key="2">
    <source>
        <dbReference type="ARBA" id="ARBA00012513"/>
    </source>
</evidence>
<dbReference type="RefSeq" id="WP_166281497.1">
    <property type="nucleotide sequence ID" value="NZ_JTHE03000045.1"/>
</dbReference>
<comment type="caution">
    <text evidence="10">The sequence shown here is derived from an EMBL/GenBank/DDBJ whole genome shotgun (WGS) entry which is preliminary data.</text>
</comment>
<protein>
    <recommendedName>
        <fullName evidence="2">non-specific serine/threonine protein kinase</fullName>
        <ecNumber evidence="2">2.7.11.1</ecNumber>
    </recommendedName>
</protein>
<dbReference type="EMBL" id="JTHE03000045">
    <property type="protein sequence ID" value="MCM1982840.1"/>
    <property type="molecule type" value="Genomic_DNA"/>
</dbReference>
<keyword evidence="3" id="KW-0808">Transferase</keyword>